<comment type="caution">
    <text evidence="1">The sequence shown here is derived from an EMBL/GenBank/DDBJ whole genome shotgun (WGS) entry which is preliminary data.</text>
</comment>
<reference evidence="1" key="1">
    <citation type="journal article" date="2023" name="Mol. Phylogenet. Evol.">
        <title>Genome-scale phylogeny and comparative genomics of the fungal order Sordariales.</title>
        <authorList>
            <person name="Hensen N."/>
            <person name="Bonometti L."/>
            <person name="Westerberg I."/>
            <person name="Brannstrom I.O."/>
            <person name="Guillou S."/>
            <person name="Cros-Aarteil S."/>
            <person name="Calhoun S."/>
            <person name="Haridas S."/>
            <person name="Kuo A."/>
            <person name="Mondo S."/>
            <person name="Pangilinan J."/>
            <person name="Riley R."/>
            <person name="LaButti K."/>
            <person name="Andreopoulos B."/>
            <person name="Lipzen A."/>
            <person name="Chen C."/>
            <person name="Yan M."/>
            <person name="Daum C."/>
            <person name="Ng V."/>
            <person name="Clum A."/>
            <person name="Steindorff A."/>
            <person name="Ohm R.A."/>
            <person name="Martin F."/>
            <person name="Silar P."/>
            <person name="Natvig D.O."/>
            <person name="Lalanne C."/>
            <person name="Gautier V."/>
            <person name="Ament-Velasquez S.L."/>
            <person name="Kruys A."/>
            <person name="Hutchinson M.I."/>
            <person name="Powell A.J."/>
            <person name="Barry K."/>
            <person name="Miller A.N."/>
            <person name="Grigoriev I.V."/>
            <person name="Debuchy R."/>
            <person name="Gladieux P."/>
            <person name="Hiltunen Thoren M."/>
            <person name="Johannesson H."/>
        </authorList>
    </citation>
    <scope>NUCLEOTIDE SEQUENCE</scope>
    <source>
        <strain evidence="1">CBS 123565</strain>
    </source>
</reference>
<protein>
    <submittedName>
        <fullName evidence="1">Uncharacterized protein</fullName>
    </submittedName>
</protein>
<name>A0AAN6UIP2_9PEZI</name>
<organism evidence="1 2">
    <name type="scientific">Trichocladium antarcticum</name>
    <dbReference type="NCBI Taxonomy" id="1450529"/>
    <lineage>
        <taxon>Eukaryota</taxon>
        <taxon>Fungi</taxon>
        <taxon>Dikarya</taxon>
        <taxon>Ascomycota</taxon>
        <taxon>Pezizomycotina</taxon>
        <taxon>Sordariomycetes</taxon>
        <taxon>Sordariomycetidae</taxon>
        <taxon>Sordariales</taxon>
        <taxon>Chaetomiaceae</taxon>
        <taxon>Trichocladium</taxon>
    </lineage>
</organism>
<gene>
    <name evidence="1" type="ORF">BT67DRAFT_442628</name>
</gene>
<dbReference type="EMBL" id="MU853411">
    <property type="protein sequence ID" value="KAK4133712.1"/>
    <property type="molecule type" value="Genomic_DNA"/>
</dbReference>
<sequence>MLSRYDLDKYLLSTILEPKEAAACRTWMNDRLDVNDYIQATIPGYTSTKEGNPKKTFDKLVQYFKRSTVNAFAKIHYELNELIAKLQAQAISENEGPAFVTIPNKNKKNDETLVKCKDCTLMIKTSQRYYKDYSRHPSGSPASNCWICNPELAPDNYPLHQQSGVKTPSTTSKKTFVALREPNPRKILFTSGINANPSLFTT</sequence>
<dbReference type="AlphaFoldDB" id="A0AAN6UIP2"/>
<reference evidence="1" key="2">
    <citation type="submission" date="2023-05" db="EMBL/GenBank/DDBJ databases">
        <authorList>
            <consortium name="Lawrence Berkeley National Laboratory"/>
            <person name="Steindorff A."/>
            <person name="Hensen N."/>
            <person name="Bonometti L."/>
            <person name="Westerberg I."/>
            <person name="Brannstrom I.O."/>
            <person name="Guillou S."/>
            <person name="Cros-Aarteil S."/>
            <person name="Calhoun S."/>
            <person name="Haridas S."/>
            <person name="Kuo A."/>
            <person name="Mondo S."/>
            <person name="Pangilinan J."/>
            <person name="Riley R."/>
            <person name="Labutti K."/>
            <person name="Andreopoulos B."/>
            <person name="Lipzen A."/>
            <person name="Chen C."/>
            <person name="Yanf M."/>
            <person name="Daum C."/>
            <person name="Ng V."/>
            <person name="Clum A."/>
            <person name="Ohm R."/>
            <person name="Martin F."/>
            <person name="Silar P."/>
            <person name="Natvig D."/>
            <person name="Lalanne C."/>
            <person name="Gautier V."/>
            <person name="Ament-Velasquez S.L."/>
            <person name="Kruys A."/>
            <person name="Hutchinson M.I."/>
            <person name="Powell A.J."/>
            <person name="Barry K."/>
            <person name="Miller A.N."/>
            <person name="Grigoriev I.V."/>
            <person name="Debuchy R."/>
            <person name="Gladieux P."/>
            <person name="Thoren M.H."/>
            <person name="Johannesson H."/>
        </authorList>
    </citation>
    <scope>NUCLEOTIDE SEQUENCE</scope>
    <source>
        <strain evidence="1">CBS 123565</strain>
    </source>
</reference>
<evidence type="ECO:0000313" key="2">
    <source>
        <dbReference type="Proteomes" id="UP001304895"/>
    </source>
</evidence>
<keyword evidence="2" id="KW-1185">Reference proteome</keyword>
<proteinExistence type="predicted"/>
<dbReference type="Proteomes" id="UP001304895">
    <property type="component" value="Unassembled WGS sequence"/>
</dbReference>
<evidence type="ECO:0000313" key="1">
    <source>
        <dbReference type="EMBL" id="KAK4133712.1"/>
    </source>
</evidence>
<accession>A0AAN6UIP2</accession>